<keyword evidence="1" id="KW-0812">Transmembrane</keyword>
<name>A0A3N5YAB9_9ALTE</name>
<feature type="transmembrane region" description="Helical" evidence="1">
    <location>
        <begin position="32"/>
        <end position="49"/>
    </location>
</feature>
<dbReference type="Proteomes" id="UP000275281">
    <property type="component" value="Unassembled WGS sequence"/>
</dbReference>
<sequence>MLTAFLFVLCFIVFAVFYCVNAMKSGLNPKVWLLLGLCLGPFILPMFVIQRHIQWRKSVGFNNVYITV</sequence>
<protein>
    <recommendedName>
        <fullName evidence="4">Cardiolipin synthase N-terminal domain-containing protein</fullName>
    </recommendedName>
</protein>
<comment type="caution">
    <text evidence="2">The sequence shown here is derived from an EMBL/GenBank/DDBJ whole genome shotgun (WGS) entry which is preliminary data.</text>
</comment>
<reference evidence="2 3" key="1">
    <citation type="submission" date="2018-11" db="EMBL/GenBank/DDBJ databases">
        <authorList>
            <person name="Ye M.-Q."/>
            <person name="Du Z.-J."/>
        </authorList>
    </citation>
    <scope>NUCLEOTIDE SEQUENCE [LARGE SCALE GENOMIC DNA]</scope>
    <source>
        <strain evidence="2 3">U0105</strain>
    </source>
</reference>
<evidence type="ECO:0008006" key="4">
    <source>
        <dbReference type="Google" id="ProtNLM"/>
    </source>
</evidence>
<keyword evidence="1" id="KW-0472">Membrane</keyword>
<evidence type="ECO:0000256" key="1">
    <source>
        <dbReference type="SAM" id="Phobius"/>
    </source>
</evidence>
<evidence type="ECO:0000313" key="3">
    <source>
        <dbReference type="Proteomes" id="UP000275281"/>
    </source>
</evidence>
<dbReference type="AlphaFoldDB" id="A0A3N5YAB9"/>
<keyword evidence="1" id="KW-1133">Transmembrane helix</keyword>
<evidence type="ECO:0000313" key="2">
    <source>
        <dbReference type="EMBL" id="RPJ68459.1"/>
    </source>
</evidence>
<keyword evidence="3" id="KW-1185">Reference proteome</keyword>
<gene>
    <name evidence="2" type="ORF">DRW07_03370</name>
</gene>
<proteinExistence type="predicted"/>
<organism evidence="2 3">
    <name type="scientific">Alteromonas sediminis</name>
    <dbReference type="NCBI Taxonomy" id="2259342"/>
    <lineage>
        <taxon>Bacteria</taxon>
        <taxon>Pseudomonadati</taxon>
        <taxon>Pseudomonadota</taxon>
        <taxon>Gammaproteobacteria</taxon>
        <taxon>Alteromonadales</taxon>
        <taxon>Alteromonadaceae</taxon>
        <taxon>Alteromonas/Salinimonas group</taxon>
        <taxon>Alteromonas</taxon>
    </lineage>
</organism>
<accession>A0A3N5YAB9</accession>
<dbReference type="OrthoDB" id="5772022at2"/>
<dbReference type="EMBL" id="RPOK01000001">
    <property type="protein sequence ID" value="RPJ68459.1"/>
    <property type="molecule type" value="Genomic_DNA"/>
</dbReference>